<proteinExistence type="predicted"/>
<evidence type="ECO:0000313" key="2">
    <source>
        <dbReference type="Proteomes" id="UP001321766"/>
    </source>
</evidence>
<reference evidence="1 2" key="1">
    <citation type="journal article" date="2023" name="Microbiol. Spectr.">
        <title>Symbiosis of Carpenter Bees with Uncharacterized Lactic Acid Bacteria Showing NAD Auxotrophy.</title>
        <authorList>
            <person name="Kawasaki S."/>
            <person name="Ozawa K."/>
            <person name="Mori T."/>
            <person name="Yamamoto A."/>
            <person name="Ito M."/>
            <person name="Ohkuma M."/>
            <person name="Sakamoto M."/>
            <person name="Matsutani M."/>
        </authorList>
    </citation>
    <scope>NUCLEOTIDE SEQUENCE [LARGE SCALE GENOMIC DNA]</scope>
    <source>
        <strain evidence="1 2">Kim37-2</strain>
    </source>
</reference>
<gene>
    <name evidence="1" type="ORF">KIM372_17600</name>
</gene>
<evidence type="ECO:0000313" key="1">
    <source>
        <dbReference type="EMBL" id="BDR53853.1"/>
    </source>
</evidence>
<name>A0ABM8BAA7_9BIFI</name>
<keyword evidence="2" id="KW-1185">Reference proteome</keyword>
<accession>A0ABM8BAA7</accession>
<sequence>MVGAVSVHKYHAEMAKKTTTPILPILERKTYANCFRDGDNVVIFGFEKIIW</sequence>
<dbReference type="EMBL" id="AP026798">
    <property type="protein sequence ID" value="BDR53853.1"/>
    <property type="molecule type" value="Genomic_DNA"/>
</dbReference>
<dbReference type="Proteomes" id="UP001321766">
    <property type="component" value="Chromosome"/>
</dbReference>
<organism evidence="1 2">
    <name type="scientific">Bombiscardovia nodaiensis</name>
    <dbReference type="NCBI Taxonomy" id="2932181"/>
    <lineage>
        <taxon>Bacteria</taxon>
        <taxon>Bacillati</taxon>
        <taxon>Actinomycetota</taxon>
        <taxon>Actinomycetes</taxon>
        <taxon>Bifidobacteriales</taxon>
        <taxon>Bifidobacteriaceae</taxon>
        <taxon>Bombiscardovia</taxon>
    </lineage>
</organism>
<protein>
    <submittedName>
        <fullName evidence="1">Uncharacterized protein</fullName>
    </submittedName>
</protein>